<dbReference type="AlphaFoldDB" id="X1HA08"/>
<organism evidence="2">
    <name type="scientific">marine sediment metagenome</name>
    <dbReference type="NCBI Taxonomy" id="412755"/>
    <lineage>
        <taxon>unclassified sequences</taxon>
        <taxon>metagenomes</taxon>
        <taxon>ecological metagenomes</taxon>
    </lineage>
</organism>
<feature type="transmembrane region" description="Helical" evidence="1">
    <location>
        <begin position="12"/>
        <end position="35"/>
    </location>
</feature>
<evidence type="ECO:0008006" key="3">
    <source>
        <dbReference type="Google" id="ProtNLM"/>
    </source>
</evidence>
<proteinExistence type="predicted"/>
<evidence type="ECO:0000256" key="1">
    <source>
        <dbReference type="SAM" id="Phobius"/>
    </source>
</evidence>
<accession>X1HA08</accession>
<keyword evidence="1" id="KW-1133">Transmembrane helix</keyword>
<name>X1HA08_9ZZZZ</name>
<evidence type="ECO:0000313" key="2">
    <source>
        <dbReference type="EMBL" id="GAH42153.1"/>
    </source>
</evidence>
<keyword evidence="1" id="KW-0812">Transmembrane</keyword>
<gene>
    <name evidence="2" type="ORF">S03H2_18901</name>
</gene>
<reference evidence="2" key="1">
    <citation type="journal article" date="2014" name="Front. Microbiol.">
        <title>High frequency of phylogenetically diverse reductive dehalogenase-homologous genes in deep subseafloor sedimentary metagenomes.</title>
        <authorList>
            <person name="Kawai M."/>
            <person name="Futagami T."/>
            <person name="Toyoda A."/>
            <person name="Takaki Y."/>
            <person name="Nishi S."/>
            <person name="Hori S."/>
            <person name="Arai W."/>
            <person name="Tsubouchi T."/>
            <person name="Morono Y."/>
            <person name="Uchiyama I."/>
            <person name="Ito T."/>
            <person name="Fujiyama A."/>
            <person name="Inagaki F."/>
            <person name="Takami H."/>
        </authorList>
    </citation>
    <scope>NUCLEOTIDE SEQUENCE</scope>
    <source>
        <strain evidence="2">Expedition CK06-06</strain>
    </source>
</reference>
<protein>
    <recommendedName>
        <fullName evidence="3">Holin</fullName>
    </recommendedName>
</protein>
<keyword evidence="1" id="KW-0472">Membrane</keyword>
<dbReference type="EMBL" id="BARU01009828">
    <property type="protein sequence ID" value="GAH42153.1"/>
    <property type="molecule type" value="Genomic_DNA"/>
</dbReference>
<comment type="caution">
    <text evidence="2">The sequence shown here is derived from an EMBL/GenBank/DDBJ whole genome shotgun (WGS) entry which is preliminary data.</text>
</comment>
<sequence length="81" mass="8916">MNKEASKKALLEVGRVIVLGVIAWLITGGLDLLLGSVEVDPVLKVQITALLLLILKGLDKWLHEKGKDENKDKLVKGITRF</sequence>